<dbReference type="KEGG" id="pzi:CWO85_01230"/>
<dbReference type="EMBL" id="CP025121">
    <property type="protein sequence ID" value="AYJ01155.1"/>
    <property type="molecule type" value="Genomic_DNA"/>
</dbReference>
<dbReference type="AlphaFoldDB" id="A0A660HMA5"/>
<protein>
    <submittedName>
        <fullName evidence="2">Uncharacterized protein</fullName>
    </submittedName>
</protein>
<dbReference type="RefSeq" id="WP_121463885.1">
    <property type="nucleotide sequence ID" value="NZ_CP025121.1"/>
</dbReference>
<evidence type="ECO:0000313" key="2">
    <source>
        <dbReference type="EMBL" id="AYJ01155.1"/>
    </source>
</evidence>
<accession>A0A660HMA5</accession>
<name>A0A660HMA5_ZIZJU</name>
<reference evidence="2 4" key="1">
    <citation type="journal article" date="2018" name="BMC Genomics">
        <title>Comparative genome analysis of jujube witches'-broom Phytoplasma, an obligate pathogen that causes jujube witches'-broom disease.</title>
        <authorList>
            <person name="Wang J."/>
            <person name="Song L."/>
            <person name="Jiao Q."/>
            <person name="Yang S."/>
            <person name="Gao R."/>
            <person name="Lu X."/>
            <person name="Zhou G."/>
        </authorList>
    </citation>
    <scope>NUCLEOTIDE SEQUENCE [LARGE SCALE GENOMIC DNA]</scope>
    <source>
        <strain evidence="2">Jwb-nky</strain>
    </source>
</reference>
<dbReference type="KEGG" id="pzi:CWO85_03340"/>
<keyword evidence="4" id="KW-1185">Reference proteome</keyword>
<keyword evidence="1" id="KW-0472">Membrane</keyword>
<feature type="transmembrane region" description="Helical" evidence="1">
    <location>
        <begin position="6"/>
        <end position="27"/>
    </location>
</feature>
<evidence type="ECO:0000256" key="1">
    <source>
        <dbReference type="SAM" id="Phobius"/>
    </source>
</evidence>
<proteinExistence type="predicted"/>
<sequence length="109" mass="12963">MNNWSFMIGLAFAFGFILGSVFNLFILKWLDNKIYRPHPEIKNKNLLKDIEKIINQKDKQLKDLSLTIKNLHINPHEKEKENEKLKKDIILEKEAHNHLSVINHENKSY</sequence>
<dbReference type="Proteomes" id="UP000272462">
    <property type="component" value="Chromosome"/>
</dbReference>
<keyword evidence="1" id="KW-1133">Transmembrane helix</keyword>
<dbReference type="EMBL" id="CP025121">
    <property type="protein sequence ID" value="AYJ01510.1"/>
    <property type="molecule type" value="Genomic_DNA"/>
</dbReference>
<evidence type="ECO:0000313" key="3">
    <source>
        <dbReference type="EMBL" id="AYJ01510.1"/>
    </source>
</evidence>
<organism evidence="2 4">
    <name type="scientific">Ziziphus jujuba witches'-broom phytoplasma</name>
    <dbReference type="NCBI Taxonomy" id="135727"/>
    <lineage>
        <taxon>Bacteria</taxon>
        <taxon>Bacillati</taxon>
        <taxon>Mycoplasmatota</taxon>
        <taxon>Mollicutes</taxon>
        <taxon>Acholeplasmatales</taxon>
        <taxon>Acholeplasmataceae</taxon>
        <taxon>Candidatus Phytoplasma</taxon>
        <taxon>16SrV (Elm yellows group)</taxon>
    </lineage>
</organism>
<gene>
    <name evidence="2" type="ORF">CWO85_01230</name>
    <name evidence="3" type="ORF">CWO85_03340</name>
</gene>
<keyword evidence="1" id="KW-0812">Transmembrane</keyword>
<evidence type="ECO:0000313" key="4">
    <source>
        <dbReference type="Proteomes" id="UP000272462"/>
    </source>
</evidence>